<evidence type="ECO:0000313" key="14">
    <source>
        <dbReference type="EMBL" id="EXC58248.1"/>
    </source>
</evidence>
<dbReference type="GO" id="GO:0046872">
    <property type="term" value="F:metal ion binding"/>
    <property type="evidence" value="ECO:0007669"/>
    <property type="project" value="UniProtKB-KW"/>
</dbReference>
<evidence type="ECO:0000256" key="8">
    <source>
        <dbReference type="ARBA" id="ARBA00052204"/>
    </source>
</evidence>
<comment type="catalytic activity">
    <reaction evidence="8">
        <text>gibberellin A1 + 2-oxoglutarate + O2 = gibberellin A8 + succinate + CO2</text>
        <dbReference type="Rhea" id="RHEA:15005"/>
        <dbReference type="ChEBI" id="CHEBI:15379"/>
        <dbReference type="ChEBI" id="CHEBI:16526"/>
        <dbReference type="ChEBI" id="CHEBI:16810"/>
        <dbReference type="ChEBI" id="CHEBI:30031"/>
        <dbReference type="ChEBI" id="CHEBI:58524"/>
        <dbReference type="ChEBI" id="CHEBI:58594"/>
        <dbReference type="EC" id="1.14.11.13"/>
    </reaction>
</comment>
<dbReference type="FunFam" id="2.60.120.330:FF:000014">
    <property type="entry name" value="Gibberellin 2-beta-dioxygenase 1"/>
    <property type="match status" value="1"/>
</dbReference>
<dbReference type="OrthoDB" id="288590at2759"/>
<name>W9SMT1_9ROSA</name>
<dbReference type="STRING" id="981085.W9SMT1"/>
<evidence type="ECO:0000256" key="6">
    <source>
        <dbReference type="ARBA" id="ARBA00023004"/>
    </source>
</evidence>
<dbReference type="InterPro" id="IPR027443">
    <property type="entry name" value="IPNS-like_sf"/>
</dbReference>
<keyword evidence="4 14" id="KW-0223">Dioxygenase</keyword>
<dbReference type="PANTHER" id="PTHR47990">
    <property type="entry name" value="2-OXOGLUTARATE (2OG) AND FE(II)-DEPENDENT OXYGENASE SUPERFAMILY PROTEIN-RELATED"/>
    <property type="match status" value="1"/>
</dbReference>
<evidence type="ECO:0000256" key="3">
    <source>
        <dbReference type="ARBA" id="ARBA00022723"/>
    </source>
</evidence>
<dbReference type="KEGG" id="mnt:21384020"/>
<dbReference type="AlphaFoldDB" id="W9SMT1"/>
<feature type="domain" description="Fe2OG dioxygenase" evidence="13">
    <location>
        <begin position="175"/>
        <end position="285"/>
    </location>
</feature>
<evidence type="ECO:0000259" key="13">
    <source>
        <dbReference type="PROSITE" id="PS51471"/>
    </source>
</evidence>
<dbReference type="InterPro" id="IPR005123">
    <property type="entry name" value="Oxoglu/Fe-dep_dioxygenase_dom"/>
</dbReference>
<dbReference type="PRINTS" id="PR00682">
    <property type="entry name" value="IPNSYNTHASE"/>
</dbReference>
<sequence>MVVLSKPEHFPFLKNCNANNLLYEIPLIDLSRPESMTEIVKACEDFGFFKVINHGVPMDFIRRLESEAVEFFSLPLSEKEKAGPPSPFGYGNKQIGRKGDMGWVEYLLLTTNPDFISQKLSSIFGESENPDKLRAALNEYISAVRKMACEILELMADGLKIQPRNVFSKLLMDEESDSVVRLNHYPPCPELERVGSGNGNRKVIGFGEHTDPQIISVLRSNNTSGLQISLRDGSWVSVPPDQDSFFINVGDSLQVMTNRRFQSVRHRVIANSLKSRVSMIYFGGPPLCEKIAPLPCLMDGEESFYKEFTWFEFKKSVFNSNLADNRLGHYEKFAAS</sequence>
<dbReference type="Pfam" id="PF14226">
    <property type="entry name" value="DIOX_N"/>
    <property type="match status" value="1"/>
</dbReference>
<evidence type="ECO:0000256" key="12">
    <source>
        <dbReference type="RuleBase" id="RU003682"/>
    </source>
</evidence>
<evidence type="ECO:0000256" key="10">
    <source>
        <dbReference type="ARBA" id="ARBA00061282"/>
    </source>
</evidence>
<evidence type="ECO:0000256" key="7">
    <source>
        <dbReference type="ARBA" id="ARBA00037909"/>
    </source>
</evidence>
<evidence type="ECO:0000256" key="9">
    <source>
        <dbReference type="ARBA" id="ARBA00055835"/>
    </source>
</evidence>
<comment type="pathway">
    <text evidence="7">Plant hormone biosynthesis; gibberellin biosynthesis.</text>
</comment>
<dbReference type="Proteomes" id="UP000030645">
    <property type="component" value="Unassembled WGS sequence"/>
</dbReference>
<evidence type="ECO:0000256" key="11">
    <source>
        <dbReference type="ARBA" id="ARBA00066708"/>
    </source>
</evidence>
<dbReference type="InterPro" id="IPR050231">
    <property type="entry name" value="Iron_ascorbate_oxido_reductase"/>
</dbReference>
<evidence type="ECO:0000256" key="4">
    <source>
        <dbReference type="ARBA" id="ARBA00022964"/>
    </source>
</evidence>
<proteinExistence type="inferred from homology"/>
<dbReference type="InterPro" id="IPR026992">
    <property type="entry name" value="DIOX_N"/>
</dbReference>
<comment type="pathway">
    <text evidence="2">Hormone biosynthesis.</text>
</comment>
<keyword evidence="5 12" id="KW-0560">Oxidoreductase</keyword>
<gene>
    <name evidence="14" type="ORF">L484_000383</name>
</gene>
<organism evidence="14 15">
    <name type="scientific">Morus notabilis</name>
    <dbReference type="NCBI Taxonomy" id="981085"/>
    <lineage>
        <taxon>Eukaryota</taxon>
        <taxon>Viridiplantae</taxon>
        <taxon>Streptophyta</taxon>
        <taxon>Embryophyta</taxon>
        <taxon>Tracheophyta</taxon>
        <taxon>Spermatophyta</taxon>
        <taxon>Magnoliopsida</taxon>
        <taxon>eudicotyledons</taxon>
        <taxon>Gunneridae</taxon>
        <taxon>Pentapetalae</taxon>
        <taxon>rosids</taxon>
        <taxon>fabids</taxon>
        <taxon>Rosales</taxon>
        <taxon>Moraceae</taxon>
        <taxon>Moreae</taxon>
        <taxon>Morus</taxon>
    </lineage>
</organism>
<comment type="similarity">
    <text evidence="10">Belongs to the iron/ascorbate-dependent oxidoreductase family. GA2OX subfamily.</text>
</comment>
<keyword evidence="3 12" id="KW-0479">Metal-binding</keyword>
<keyword evidence="15" id="KW-1185">Reference proteome</keyword>
<evidence type="ECO:0000256" key="1">
    <source>
        <dbReference type="ARBA" id="ARBA00001962"/>
    </source>
</evidence>
<dbReference type="Pfam" id="PF03171">
    <property type="entry name" value="2OG-FeII_Oxy"/>
    <property type="match status" value="1"/>
</dbReference>
<comment type="function">
    <text evidence="9">Catalyzes the 2-beta-hydroxylation of several biologically active gibberellins, leading to the homeostatic regulation of their endogenous level. Catabolism of gibberellins (GAs) plays a central role in plant development. Converts GA9/GA20 to GA51/GA29 and GA4/GA1 to GA34/GA8.</text>
</comment>
<evidence type="ECO:0000256" key="5">
    <source>
        <dbReference type="ARBA" id="ARBA00023002"/>
    </source>
</evidence>
<protein>
    <recommendedName>
        <fullName evidence="11">gibberellin 2beta-dioxygenase</fullName>
        <ecNumber evidence="11">1.14.11.13</ecNumber>
    </recommendedName>
</protein>
<dbReference type="InterPro" id="IPR044861">
    <property type="entry name" value="IPNS-like_FE2OG_OXY"/>
</dbReference>
<dbReference type="eggNOG" id="KOG0143">
    <property type="taxonomic scope" value="Eukaryota"/>
</dbReference>
<comment type="cofactor">
    <cofactor evidence="1">
        <name>Fe cation</name>
        <dbReference type="ChEBI" id="CHEBI:24875"/>
    </cofactor>
</comment>
<dbReference type="SUPFAM" id="SSF51197">
    <property type="entry name" value="Clavaminate synthase-like"/>
    <property type="match status" value="1"/>
</dbReference>
<dbReference type="Gene3D" id="2.60.120.330">
    <property type="entry name" value="B-lactam Antibiotic, Isopenicillin N Synthase, Chain"/>
    <property type="match status" value="1"/>
</dbReference>
<dbReference type="EC" id="1.14.11.13" evidence="11"/>
<evidence type="ECO:0000256" key="2">
    <source>
        <dbReference type="ARBA" id="ARBA00004972"/>
    </source>
</evidence>
<dbReference type="PROSITE" id="PS51471">
    <property type="entry name" value="FE2OG_OXY"/>
    <property type="match status" value="1"/>
</dbReference>
<dbReference type="EMBL" id="KE626760">
    <property type="protein sequence ID" value="EXC58248.1"/>
    <property type="molecule type" value="Genomic_DNA"/>
</dbReference>
<reference evidence="15" key="1">
    <citation type="submission" date="2013-01" db="EMBL/GenBank/DDBJ databases">
        <title>Draft Genome Sequence of a Mulberry Tree, Morus notabilis C.K. Schneid.</title>
        <authorList>
            <person name="He N."/>
            <person name="Zhao S."/>
        </authorList>
    </citation>
    <scope>NUCLEOTIDE SEQUENCE</scope>
</reference>
<accession>W9SMT1</accession>
<evidence type="ECO:0000313" key="15">
    <source>
        <dbReference type="Proteomes" id="UP000030645"/>
    </source>
</evidence>
<keyword evidence="6 12" id="KW-0408">Iron</keyword>
<dbReference type="GO" id="GO:0045543">
    <property type="term" value="F:gibberellin 2-beta-dioxygenase activity"/>
    <property type="evidence" value="ECO:0007669"/>
    <property type="project" value="UniProtKB-EC"/>
</dbReference>